<feature type="transmembrane region" description="Helical" evidence="9">
    <location>
        <begin position="537"/>
        <end position="555"/>
    </location>
</feature>
<dbReference type="RefSeq" id="XP_503037.2">
    <property type="nucleotide sequence ID" value="XM_503037.3"/>
</dbReference>
<proteinExistence type="inferred from homology"/>
<dbReference type="EMBL" id="CP017556">
    <property type="protein sequence ID" value="AOW04324.1"/>
    <property type="molecule type" value="Genomic_DNA"/>
</dbReference>
<dbReference type="InterPro" id="IPR018456">
    <property type="entry name" value="PTR2_symporter_CS"/>
</dbReference>
<evidence type="ECO:0000256" key="9">
    <source>
        <dbReference type="SAM" id="Phobius"/>
    </source>
</evidence>
<dbReference type="GO" id="GO:0071916">
    <property type="term" value="F:dipeptide transmembrane transporter activity"/>
    <property type="evidence" value="ECO:0007669"/>
    <property type="project" value="UniProtKB-ARBA"/>
</dbReference>
<dbReference type="PANTHER" id="PTHR11654">
    <property type="entry name" value="OLIGOPEPTIDE TRANSPORTER-RELATED"/>
    <property type="match status" value="1"/>
</dbReference>
<evidence type="ECO:0000256" key="7">
    <source>
        <dbReference type="ARBA" id="ARBA00023136"/>
    </source>
</evidence>
<comment type="subcellular location">
    <subcellularLocation>
        <location evidence="1 8">Membrane</location>
        <topology evidence="1 8">Multi-pass membrane protein</topology>
    </subcellularLocation>
</comment>
<dbReference type="VEuPathDB" id="FungiDB:YALI1_D24836g"/>
<feature type="transmembrane region" description="Helical" evidence="9">
    <location>
        <begin position="567"/>
        <end position="590"/>
    </location>
</feature>
<organism evidence="10 11">
    <name type="scientific">Yarrowia lipolytica</name>
    <name type="common">Candida lipolytica</name>
    <dbReference type="NCBI Taxonomy" id="4952"/>
    <lineage>
        <taxon>Eukaryota</taxon>
        <taxon>Fungi</taxon>
        <taxon>Dikarya</taxon>
        <taxon>Ascomycota</taxon>
        <taxon>Saccharomycotina</taxon>
        <taxon>Dipodascomycetes</taxon>
        <taxon>Dipodascales</taxon>
        <taxon>Dipodascales incertae sedis</taxon>
        <taxon>Yarrowia</taxon>
    </lineage>
</organism>
<feature type="transmembrane region" description="Helical" evidence="9">
    <location>
        <begin position="596"/>
        <end position="617"/>
    </location>
</feature>
<feature type="transmembrane region" description="Helical" evidence="9">
    <location>
        <begin position="295"/>
        <end position="316"/>
    </location>
</feature>
<gene>
    <name evidence="10" type="ORF">YALI1_D24836g</name>
</gene>
<sequence>MPVAAFVSVGYKQREIGFQRDGRHVLVENLNQTSSICWGGCPAIWTTFTPFYKMEKNNQGEIVEPVYTATNTELGSVNQLAEEVVETERVPSYDSDIDTKHEVSTTINALGPEPTEEEMLTLRRVSDSLPKAAWMVAVVELGERFTYYGITGPFQNYMQRKRGFGAHAGALDLGQSTASALSYFFQFWCYVTPILGAIIADTWWGKYKTLFVFSLIYVTGNLILFVTSLPSSLDAGAGLGGLVTAMIVIGLGTGGIKSNVSPLISEQYTNTKFYIRTLKSGERVVVDPNQTIQSIFMVFYMCINVGSLSAIATTNLERYVDFWAAYLLPFAFFFIAIAALVLGNKYYVKRPPMGSVIPQAFRVVFAAAKKKSFDAAKPSYRQENGESEVPWTDLFVDEVRRAFIACKVFVIYPIYWVVYGQMLNNFVSQAGQMQTHGIPNDIMQNIDPIAIIIFIPIMEKLVYPGLRRVGIKMRPITRITLGFFFASCAMAYAAIVQKIIYSAGPCYDAPGACPAALLPDGENYAPNNVHVAVQTPAYAFIALSEIFASITGLEYAYTKAPTSMKSFIMSIFLFTNAIGAAIGIALSPTAKDPKLIWTYTGLAGATFVAGWIVWFGYRHLNKVEDELNVIDAEYTAELNATLMHDKEKADLERAHKTAIVDEGVEKVF</sequence>
<evidence type="ECO:0000256" key="4">
    <source>
        <dbReference type="ARBA" id="ARBA00022692"/>
    </source>
</evidence>
<comment type="similarity">
    <text evidence="2 8">Belongs to the major facilitator superfamily. Proton-dependent oligopeptide transporter (POT/PTR) (TC 2.A.17) family.</text>
</comment>
<dbReference type="Proteomes" id="UP000182444">
    <property type="component" value="Chromosome 1D"/>
</dbReference>
<dbReference type="GeneID" id="2911171"/>
<keyword evidence="5" id="KW-0653">Protein transport</keyword>
<feature type="transmembrane region" description="Helical" evidence="9">
    <location>
        <begin position="210"/>
        <end position="229"/>
    </location>
</feature>
<dbReference type="PROSITE" id="PS01023">
    <property type="entry name" value="PTR2_2"/>
    <property type="match status" value="1"/>
</dbReference>
<reference evidence="10 11" key="1">
    <citation type="journal article" date="2016" name="PLoS ONE">
        <title>Sequence Assembly of Yarrowia lipolytica Strain W29/CLIB89 Shows Transposable Element Diversity.</title>
        <authorList>
            <person name="Magnan C."/>
            <person name="Yu J."/>
            <person name="Chang I."/>
            <person name="Jahn E."/>
            <person name="Kanomata Y."/>
            <person name="Wu J."/>
            <person name="Zeller M."/>
            <person name="Oakes M."/>
            <person name="Baldi P."/>
            <person name="Sandmeyer S."/>
        </authorList>
    </citation>
    <scope>NUCLEOTIDE SEQUENCE [LARGE SCALE GENOMIC DNA]</scope>
    <source>
        <strain evidence="11">CLIB89(W29)</strain>
    </source>
</reference>
<name>A0A1D8NFB7_YARLL</name>
<evidence type="ECO:0000313" key="10">
    <source>
        <dbReference type="EMBL" id="AOW04324.1"/>
    </source>
</evidence>
<feature type="transmembrane region" description="Helical" evidence="9">
    <location>
        <begin position="402"/>
        <end position="422"/>
    </location>
</feature>
<dbReference type="GO" id="GO:0005886">
    <property type="term" value="C:plasma membrane"/>
    <property type="evidence" value="ECO:0007669"/>
    <property type="project" value="UniProtKB-ARBA"/>
</dbReference>
<dbReference type="InterPro" id="IPR036259">
    <property type="entry name" value="MFS_trans_sf"/>
</dbReference>
<feature type="transmembrane region" description="Helical" evidence="9">
    <location>
        <begin position="322"/>
        <end position="343"/>
    </location>
</feature>
<dbReference type="KEGG" id="yli:2911171"/>
<evidence type="ECO:0000256" key="3">
    <source>
        <dbReference type="ARBA" id="ARBA00022448"/>
    </source>
</evidence>
<dbReference type="FunFam" id="1.20.1250.20:FF:000085">
    <property type="entry name" value="MFS peptide transporter Ptr2"/>
    <property type="match status" value="1"/>
</dbReference>
<feature type="transmembrane region" description="Helical" evidence="9">
    <location>
        <begin position="442"/>
        <end position="463"/>
    </location>
</feature>
<evidence type="ECO:0000256" key="5">
    <source>
        <dbReference type="ARBA" id="ARBA00022856"/>
    </source>
</evidence>
<keyword evidence="4 8" id="KW-0812">Transmembrane</keyword>
<evidence type="ECO:0000256" key="8">
    <source>
        <dbReference type="RuleBase" id="RU003755"/>
    </source>
</evidence>
<feature type="transmembrane region" description="Helical" evidence="9">
    <location>
        <begin position="235"/>
        <end position="256"/>
    </location>
</feature>
<protein>
    <recommendedName>
        <fullName evidence="12">Peptide transporter PTR2</fullName>
    </recommendedName>
</protein>
<accession>A0A1D8NFB7</accession>
<evidence type="ECO:0000313" key="11">
    <source>
        <dbReference type="Proteomes" id="UP000182444"/>
    </source>
</evidence>
<evidence type="ECO:0000256" key="2">
    <source>
        <dbReference type="ARBA" id="ARBA00005982"/>
    </source>
</evidence>
<evidence type="ECO:0000256" key="1">
    <source>
        <dbReference type="ARBA" id="ARBA00004141"/>
    </source>
</evidence>
<keyword evidence="6 9" id="KW-1133">Transmembrane helix</keyword>
<feature type="transmembrane region" description="Helical" evidence="9">
    <location>
        <begin position="475"/>
        <end position="495"/>
    </location>
</feature>
<dbReference type="InterPro" id="IPR000109">
    <property type="entry name" value="POT_fam"/>
</dbReference>
<dbReference type="VEuPathDB" id="FungiDB:YALI0_D19558g"/>
<keyword evidence="5" id="KW-0571">Peptide transport</keyword>
<keyword evidence="3 8" id="KW-0813">Transport</keyword>
<dbReference type="SUPFAM" id="SSF103473">
    <property type="entry name" value="MFS general substrate transporter"/>
    <property type="match status" value="1"/>
</dbReference>
<evidence type="ECO:0000256" key="6">
    <source>
        <dbReference type="ARBA" id="ARBA00022989"/>
    </source>
</evidence>
<dbReference type="eggNOG" id="KOG1237">
    <property type="taxonomic scope" value="Eukaryota"/>
</dbReference>
<dbReference type="Pfam" id="PF00854">
    <property type="entry name" value="PTR2"/>
    <property type="match status" value="1"/>
</dbReference>
<feature type="transmembrane region" description="Helical" evidence="9">
    <location>
        <begin position="183"/>
        <end position="203"/>
    </location>
</feature>
<dbReference type="AlphaFoldDB" id="A0A1D8NFB7"/>
<evidence type="ECO:0008006" key="12">
    <source>
        <dbReference type="Google" id="ProtNLM"/>
    </source>
</evidence>
<keyword evidence="7 9" id="KW-0472">Membrane</keyword>
<dbReference type="Gene3D" id="1.20.1250.20">
    <property type="entry name" value="MFS general substrate transporter like domains"/>
    <property type="match status" value="1"/>
</dbReference>